<feature type="non-terminal residue" evidence="1">
    <location>
        <position position="259"/>
    </location>
</feature>
<dbReference type="OrthoDB" id="2314769at2759"/>
<feature type="non-terminal residue" evidence="1">
    <location>
        <position position="1"/>
    </location>
</feature>
<protein>
    <submittedName>
        <fullName evidence="1">20067_t:CDS:1</fullName>
    </submittedName>
</protein>
<evidence type="ECO:0000313" key="1">
    <source>
        <dbReference type="EMBL" id="CAG8735271.1"/>
    </source>
</evidence>
<dbReference type="AlphaFoldDB" id="A0A9N9NGE2"/>
<proteinExistence type="predicted"/>
<organism evidence="1 2">
    <name type="scientific">Racocetra fulgida</name>
    <dbReference type="NCBI Taxonomy" id="60492"/>
    <lineage>
        <taxon>Eukaryota</taxon>
        <taxon>Fungi</taxon>
        <taxon>Fungi incertae sedis</taxon>
        <taxon>Mucoromycota</taxon>
        <taxon>Glomeromycotina</taxon>
        <taxon>Glomeromycetes</taxon>
        <taxon>Diversisporales</taxon>
        <taxon>Gigasporaceae</taxon>
        <taxon>Racocetra</taxon>
    </lineage>
</organism>
<name>A0A9N9NGE2_9GLOM</name>
<dbReference type="EMBL" id="CAJVPZ010029858">
    <property type="protein sequence ID" value="CAG8735271.1"/>
    <property type="molecule type" value="Genomic_DNA"/>
</dbReference>
<keyword evidence="2" id="KW-1185">Reference proteome</keyword>
<reference evidence="1" key="1">
    <citation type="submission" date="2021-06" db="EMBL/GenBank/DDBJ databases">
        <authorList>
            <person name="Kallberg Y."/>
            <person name="Tangrot J."/>
            <person name="Rosling A."/>
        </authorList>
    </citation>
    <scope>NUCLEOTIDE SEQUENCE</scope>
    <source>
        <strain evidence="1">IN212</strain>
    </source>
</reference>
<gene>
    <name evidence="1" type="ORF">RFULGI_LOCUS12446</name>
</gene>
<dbReference type="Proteomes" id="UP000789396">
    <property type="component" value="Unassembled WGS sequence"/>
</dbReference>
<sequence>MTIDFEEQRKLDTEELKLSLNEIKEVNIMKSQDTSVFKPLQIDSKDLTPCSMGPGERNSSYLCKRMYKFEEVACKEYNIKDDPKKKQKSYNPKIANFDVARKQNTTTSEIPDLKKVVRWMAPEKIKGEPYTTPWNDNPNHRMGVGELYVRLENLAEKYVKPGDLPIIFDNNEIDFDGSKFYGDDGGDMEFLSKRISELNFNLCDVEIKEPTPLSEDLAKDLEEVRVIIKLYPYPLWIMDDNRQTISHVGHSLQNLKITN</sequence>
<comment type="caution">
    <text evidence="1">The sequence shown here is derived from an EMBL/GenBank/DDBJ whole genome shotgun (WGS) entry which is preliminary data.</text>
</comment>
<evidence type="ECO:0000313" key="2">
    <source>
        <dbReference type="Proteomes" id="UP000789396"/>
    </source>
</evidence>
<accession>A0A9N9NGE2</accession>